<dbReference type="Proteomes" id="UP000887572">
    <property type="component" value="Unplaced"/>
</dbReference>
<evidence type="ECO:0000313" key="1">
    <source>
        <dbReference type="Proteomes" id="UP000887572"/>
    </source>
</evidence>
<keyword evidence="1" id="KW-1185">Reference proteome</keyword>
<sequence length="205" mass="23418">MSECRNSEYRIEQIPTECRILSALGLSVLGPFGTRTFGTRTIRHSDFRYSDHSALGLSVLGPFGTRTFGTRTIRHSDRRIIQNEEILEEDAGGGAADNWIREQIEALNLALTDALFPIELWNVMERVNEGLGRTNNSVEGWHSAWNVHLKGNQRAREPADGIKGPYDTRKAKYIRQDRKLEALVADFQNRDPLEFLRSCAYHLRF</sequence>
<proteinExistence type="predicted"/>
<protein>
    <submittedName>
        <fullName evidence="2">Uncharacterized protein</fullName>
    </submittedName>
</protein>
<evidence type="ECO:0000313" key="2">
    <source>
        <dbReference type="WBParaSite" id="Gr19_v10_g11142.t1"/>
    </source>
</evidence>
<reference evidence="2" key="1">
    <citation type="submission" date="2022-11" db="UniProtKB">
        <authorList>
            <consortium name="WormBaseParasite"/>
        </authorList>
    </citation>
    <scope>IDENTIFICATION</scope>
</reference>
<organism evidence="1 2">
    <name type="scientific">Globodera rostochiensis</name>
    <name type="common">Golden nematode worm</name>
    <name type="synonym">Heterodera rostochiensis</name>
    <dbReference type="NCBI Taxonomy" id="31243"/>
    <lineage>
        <taxon>Eukaryota</taxon>
        <taxon>Metazoa</taxon>
        <taxon>Ecdysozoa</taxon>
        <taxon>Nematoda</taxon>
        <taxon>Chromadorea</taxon>
        <taxon>Rhabditida</taxon>
        <taxon>Tylenchina</taxon>
        <taxon>Tylenchomorpha</taxon>
        <taxon>Tylenchoidea</taxon>
        <taxon>Heteroderidae</taxon>
        <taxon>Heteroderinae</taxon>
        <taxon>Globodera</taxon>
    </lineage>
</organism>
<dbReference type="WBParaSite" id="Gr19_v10_g11142.t1">
    <property type="protein sequence ID" value="Gr19_v10_g11142.t1"/>
    <property type="gene ID" value="Gr19_v10_g11142"/>
</dbReference>
<name>A0A914GT62_GLORO</name>
<accession>A0A914GT62</accession>
<dbReference type="AlphaFoldDB" id="A0A914GT62"/>